<evidence type="ECO:0000313" key="2">
    <source>
        <dbReference type="Proteomes" id="UP000286947"/>
    </source>
</evidence>
<dbReference type="EMBL" id="PQSP01000003">
    <property type="protein sequence ID" value="RUS66724.1"/>
    <property type="molecule type" value="Genomic_DNA"/>
</dbReference>
<comment type="caution">
    <text evidence="1">The sequence shown here is derived from an EMBL/GenBank/DDBJ whole genome shotgun (WGS) entry which is preliminary data.</text>
</comment>
<name>A0A433SDL4_9BURK</name>
<organism evidence="1 2">
    <name type="scientific">Saezia sanguinis</name>
    <dbReference type="NCBI Taxonomy" id="1965230"/>
    <lineage>
        <taxon>Bacteria</taxon>
        <taxon>Pseudomonadati</taxon>
        <taxon>Pseudomonadota</taxon>
        <taxon>Betaproteobacteria</taxon>
        <taxon>Burkholderiales</taxon>
        <taxon>Saeziaceae</taxon>
        <taxon>Saezia</taxon>
    </lineage>
</organism>
<keyword evidence="2" id="KW-1185">Reference proteome</keyword>
<evidence type="ECO:0000313" key="1">
    <source>
        <dbReference type="EMBL" id="RUS66724.1"/>
    </source>
</evidence>
<proteinExistence type="predicted"/>
<dbReference type="Proteomes" id="UP000286947">
    <property type="component" value="Unassembled WGS sequence"/>
</dbReference>
<sequence length="74" mass="7647">MSLFAVTVDYLLCKGGSPDGVGVFVVLNPFAKLPRGMTVPGQGASGGYNALCFTDGALSAQMLLNTMVYLVSVD</sequence>
<dbReference type="AlphaFoldDB" id="A0A433SDL4"/>
<accession>A0A433SDL4</accession>
<gene>
    <name evidence="1" type="ORF">CUZ56_01515</name>
</gene>
<reference evidence="1 2" key="1">
    <citation type="submission" date="2018-01" db="EMBL/GenBank/DDBJ databases">
        <title>Saezia sanguinis gen. nov., sp. nov., in the order Burkholderiales isolated from human blood.</title>
        <authorList>
            <person name="Medina-Pascual M.J."/>
            <person name="Valdezate S."/>
            <person name="Monzon S."/>
            <person name="Cuesta I."/>
            <person name="Carrasco G."/>
            <person name="Villalon P."/>
            <person name="Saez-Nieto J.A."/>
        </authorList>
    </citation>
    <scope>NUCLEOTIDE SEQUENCE [LARGE SCALE GENOMIC DNA]</scope>
    <source>
        <strain evidence="1 2">CNM695-12</strain>
    </source>
</reference>
<protein>
    <submittedName>
        <fullName evidence="1">Uncharacterized protein</fullName>
    </submittedName>
</protein>